<evidence type="ECO:0000313" key="2">
    <source>
        <dbReference type="EMBL" id="MFC5720929.1"/>
    </source>
</evidence>
<evidence type="ECO:0000313" key="3">
    <source>
        <dbReference type="Proteomes" id="UP001596083"/>
    </source>
</evidence>
<comment type="caution">
    <text evidence="2">The sequence shown here is derived from an EMBL/GenBank/DDBJ whole genome shotgun (WGS) entry which is preliminary data.</text>
</comment>
<dbReference type="InterPro" id="IPR034660">
    <property type="entry name" value="DinB/YfiT-like"/>
</dbReference>
<name>A0ABW0YWF4_9ACTN</name>
<proteinExistence type="predicted"/>
<dbReference type="InterPro" id="IPR017517">
    <property type="entry name" value="Maleyloyr_isom"/>
</dbReference>
<sequence length="265" mass="29083">MTPWSLDRYRAELLAQTGLLRALVRDADPAAPVPTCPAWNLGQLLRHVGGAHRWVETIVRTRATGPVPHDLVDEVFHYGDHDMAALDTWLDEGARQLSDALDRAGPDARVWTVVPGRPLAFWARRMLHETVVHRADAARSTGARYEVDAAVARDGLDEWMANATVPEAYDTATGPPLLGAGRTLCFRATDDPAGRWLVDLTGTTPVWHRVADDAAVGDAAVTVDSPLADLLLLVYGRPVDGRVDVHGERALLGLWLERTGFWLRE</sequence>
<evidence type="ECO:0000259" key="1">
    <source>
        <dbReference type="Pfam" id="PF11716"/>
    </source>
</evidence>
<gene>
    <name evidence="2" type="ORF">ACFP1Z_12200</name>
</gene>
<dbReference type="GO" id="GO:0016853">
    <property type="term" value="F:isomerase activity"/>
    <property type="evidence" value="ECO:0007669"/>
    <property type="project" value="UniProtKB-KW"/>
</dbReference>
<accession>A0ABW0YWF4</accession>
<keyword evidence="2" id="KW-0413">Isomerase</keyword>
<dbReference type="PANTHER" id="PTHR40758">
    <property type="entry name" value="CONSERVED PROTEIN"/>
    <property type="match status" value="1"/>
</dbReference>
<dbReference type="SUPFAM" id="SSF109854">
    <property type="entry name" value="DinB/YfiT-like putative metalloenzymes"/>
    <property type="match status" value="1"/>
</dbReference>
<protein>
    <submittedName>
        <fullName evidence="2">Maleylpyruvate isomerase family mycothiol-dependent enzyme</fullName>
    </submittedName>
</protein>
<organism evidence="2 3">
    <name type="scientific">Streptomyces gamaensis</name>
    <dbReference type="NCBI Taxonomy" id="1763542"/>
    <lineage>
        <taxon>Bacteria</taxon>
        <taxon>Bacillati</taxon>
        <taxon>Actinomycetota</taxon>
        <taxon>Actinomycetes</taxon>
        <taxon>Kitasatosporales</taxon>
        <taxon>Streptomycetaceae</taxon>
        <taxon>Streptomyces</taxon>
    </lineage>
</organism>
<feature type="domain" description="Mycothiol-dependent maleylpyruvate isomerase metal-binding" evidence="1">
    <location>
        <begin position="14"/>
        <end position="138"/>
    </location>
</feature>
<dbReference type="EMBL" id="JBHSPB010000006">
    <property type="protein sequence ID" value="MFC5720929.1"/>
    <property type="molecule type" value="Genomic_DNA"/>
</dbReference>
<reference evidence="3" key="1">
    <citation type="journal article" date="2019" name="Int. J. Syst. Evol. Microbiol.">
        <title>The Global Catalogue of Microorganisms (GCM) 10K type strain sequencing project: providing services to taxonomists for standard genome sequencing and annotation.</title>
        <authorList>
            <consortium name="The Broad Institute Genomics Platform"/>
            <consortium name="The Broad Institute Genome Sequencing Center for Infectious Disease"/>
            <person name="Wu L."/>
            <person name="Ma J."/>
        </authorList>
    </citation>
    <scope>NUCLEOTIDE SEQUENCE [LARGE SCALE GENOMIC DNA]</scope>
    <source>
        <strain evidence="3">CGMCC 4.7304</strain>
    </source>
</reference>
<dbReference type="PANTHER" id="PTHR40758:SF1">
    <property type="entry name" value="CONSERVED PROTEIN"/>
    <property type="match status" value="1"/>
</dbReference>
<keyword evidence="3" id="KW-1185">Reference proteome</keyword>
<dbReference type="InterPro" id="IPR024344">
    <property type="entry name" value="MDMPI_metal-binding"/>
</dbReference>
<dbReference type="NCBIfam" id="TIGR03083">
    <property type="entry name" value="maleylpyruvate isomerase family mycothiol-dependent enzyme"/>
    <property type="match status" value="1"/>
</dbReference>
<dbReference type="Proteomes" id="UP001596083">
    <property type="component" value="Unassembled WGS sequence"/>
</dbReference>
<dbReference type="RefSeq" id="WP_390316125.1">
    <property type="nucleotide sequence ID" value="NZ_JBHSPB010000006.1"/>
</dbReference>
<dbReference type="Pfam" id="PF11716">
    <property type="entry name" value="MDMPI_N"/>
    <property type="match status" value="1"/>
</dbReference>